<dbReference type="GO" id="GO:0035539">
    <property type="term" value="F:8-oxo-7,8-dihydrodeoxyguanosine triphosphate pyrophosphatase activity"/>
    <property type="evidence" value="ECO:0007669"/>
    <property type="project" value="UniProtKB-EC"/>
</dbReference>
<keyword evidence="6" id="KW-0227">DNA damage</keyword>
<dbReference type="CDD" id="cd02883">
    <property type="entry name" value="NUDIX_Hydrolase"/>
    <property type="match status" value="1"/>
</dbReference>
<evidence type="ECO:0000256" key="9">
    <source>
        <dbReference type="ARBA" id="ARBA00023204"/>
    </source>
</evidence>
<evidence type="ECO:0000256" key="1">
    <source>
        <dbReference type="ARBA" id="ARBA00001946"/>
    </source>
</evidence>
<dbReference type="GO" id="GO:0044716">
    <property type="term" value="F:8-oxo-GDP phosphatase activity"/>
    <property type="evidence" value="ECO:0007669"/>
    <property type="project" value="TreeGrafter"/>
</dbReference>
<evidence type="ECO:0000256" key="14">
    <source>
        <dbReference type="ARBA" id="ARBA00041592"/>
    </source>
</evidence>
<dbReference type="InterPro" id="IPR020084">
    <property type="entry name" value="NUDIX_hydrolase_CS"/>
</dbReference>
<dbReference type="GO" id="GO:0008413">
    <property type="term" value="F:8-oxo-7,8-dihydroguanosine triphosphate pyrophosphatase activity"/>
    <property type="evidence" value="ECO:0007669"/>
    <property type="project" value="TreeGrafter"/>
</dbReference>
<dbReference type="Pfam" id="PF00293">
    <property type="entry name" value="NUDIX"/>
    <property type="match status" value="1"/>
</dbReference>
<evidence type="ECO:0000313" key="19">
    <source>
        <dbReference type="Proteomes" id="UP000198854"/>
    </source>
</evidence>
<keyword evidence="5" id="KW-0479">Metal-binding</keyword>
<dbReference type="AlphaFoldDB" id="A0A1G8G871"/>
<evidence type="ECO:0000256" key="3">
    <source>
        <dbReference type="ARBA" id="ARBA00022457"/>
    </source>
</evidence>
<evidence type="ECO:0000259" key="17">
    <source>
        <dbReference type="PROSITE" id="PS51462"/>
    </source>
</evidence>
<evidence type="ECO:0000256" key="5">
    <source>
        <dbReference type="ARBA" id="ARBA00022723"/>
    </source>
</evidence>
<evidence type="ECO:0000256" key="16">
    <source>
        <dbReference type="ARBA" id="ARBA00042798"/>
    </source>
</evidence>
<evidence type="ECO:0000256" key="13">
    <source>
        <dbReference type="ARBA" id="ARBA00040794"/>
    </source>
</evidence>
<name>A0A1G8G871_9VIBR</name>
<dbReference type="PANTHER" id="PTHR47707">
    <property type="entry name" value="8-OXO-DGTP DIPHOSPHATASE"/>
    <property type="match status" value="1"/>
</dbReference>
<keyword evidence="3" id="KW-0515">Mutator protein</keyword>
<dbReference type="GO" id="GO:0006281">
    <property type="term" value="P:DNA repair"/>
    <property type="evidence" value="ECO:0007669"/>
    <property type="project" value="UniProtKB-KW"/>
</dbReference>
<evidence type="ECO:0000256" key="4">
    <source>
        <dbReference type="ARBA" id="ARBA00022705"/>
    </source>
</evidence>
<evidence type="ECO:0000256" key="10">
    <source>
        <dbReference type="ARBA" id="ARBA00035861"/>
    </source>
</evidence>
<keyword evidence="19" id="KW-1185">Reference proteome</keyword>
<protein>
    <recommendedName>
        <fullName evidence="13">8-oxo-dGTP diphosphatase</fullName>
        <ecNumber evidence="12">3.6.1.55</ecNumber>
    </recommendedName>
    <alternativeName>
        <fullName evidence="16">7,8-dihydro-8-oxoguanine-triphosphatase</fullName>
    </alternativeName>
    <alternativeName>
        <fullName evidence="15">Mutator protein MutT</fullName>
    </alternativeName>
    <alternativeName>
        <fullName evidence="14">dGTP pyrophosphohydrolase</fullName>
    </alternativeName>
</protein>
<dbReference type="GO" id="GO:0006260">
    <property type="term" value="P:DNA replication"/>
    <property type="evidence" value="ECO:0007669"/>
    <property type="project" value="UniProtKB-KW"/>
</dbReference>
<keyword evidence="9" id="KW-0234">DNA repair</keyword>
<comment type="similarity">
    <text evidence="2">Belongs to the Nudix hydrolase family.</text>
</comment>
<dbReference type="Proteomes" id="UP000198854">
    <property type="component" value="Unassembled WGS sequence"/>
</dbReference>
<dbReference type="EC" id="3.6.1.55" evidence="12"/>
<dbReference type="Gene3D" id="3.90.79.10">
    <property type="entry name" value="Nucleoside Triphosphate Pyrophosphohydrolase"/>
    <property type="match status" value="1"/>
</dbReference>
<comment type="catalytic activity">
    <reaction evidence="11">
        <text>8-oxo-GTP + H2O = 8-oxo-GMP + diphosphate + H(+)</text>
        <dbReference type="Rhea" id="RHEA:67616"/>
        <dbReference type="ChEBI" id="CHEBI:15377"/>
        <dbReference type="ChEBI" id="CHEBI:15378"/>
        <dbReference type="ChEBI" id="CHEBI:33019"/>
        <dbReference type="ChEBI" id="CHEBI:143553"/>
        <dbReference type="ChEBI" id="CHEBI:145694"/>
    </reaction>
</comment>
<comment type="catalytic activity">
    <reaction evidence="10">
        <text>8-oxo-dGTP + H2O = 8-oxo-dGMP + diphosphate + H(+)</text>
        <dbReference type="Rhea" id="RHEA:31575"/>
        <dbReference type="ChEBI" id="CHEBI:15377"/>
        <dbReference type="ChEBI" id="CHEBI:15378"/>
        <dbReference type="ChEBI" id="CHEBI:33019"/>
        <dbReference type="ChEBI" id="CHEBI:63224"/>
        <dbReference type="ChEBI" id="CHEBI:77896"/>
        <dbReference type="EC" id="3.6.1.55"/>
    </reaction>
</comment>
<evidence type="ECO:0000313" key="18">
    <source>
        <dbReference type="EMBL" id="SDH90608.1"/>
    </source>
</evidence>
<evidence type="ECO:0000256" key="12">
    <source>
        <dbReference type="ARBA" id="ARBA00038905"/>
    </source>
</evidence>
<dbReference type="STRING" id="861298.SAMN04488136_13524"/>
<evidence type="ECO:0000256" key="2">
    <source>
        <dbReference type="ARBA" id="ARBA00005582"/>
    </source>
</evidence>
<sequence>MKVHECVSFLLVNQDKQVLLEKRALTKASDPGLVAIPGGHMEADETQLQTLVREIDEELGVQVTSGQYLCSLYHPTSELQLLHYYVVTQWQGTISAHEADSVFWSSIAAAPIDCSADKTALSEYQRLSSAGVI</sequence>
<evidence type="ECO:0000256" key="15">
    <source>
        <dbReference type="ARBA" id="ARBA00041979"/>
    </source>
</evidence>
<dbReference type="RefSeq" id="WP_176765664.1">
    <property type="nucleotide sequence ID" value="NZ_FNDD01000035.1"/>
</dbReference>
<dbReference type="InterPro" id="IPR015797">
    <property type="entry name" value="NUDIX_hydrolase-like_dom_sf"/>
</dbReference>
<feature type="domain" description="Nudix hydrolase" evidence="17">
    <location>
        <begin position="2"/>
        <end position="127"/>
    </location>
</feature>
<reference evidence="18 19" key="1">
    <citation type="submission" date="2016-10" db="EMBL/GenBank/DDBJ databases">
        <authorList>
            <person name="de Groot N.N."/>
        </authorList>
    </citation>
    <scope>NUCLEOTIDE SEQUENCE [LARGE SCALE GENOMIC DNA]</scope>
    <source>
        <strain evidence="18 19">CGMCC 1.10228</strain>
    </source>
</reference>
<dbReference type="InterPro" id="IPR000086">
    <property type="entry name" value="NUDIX_hydrolase_dom"/>
</dbReference>
<accession>A0A1G8G871</accession>
<dbReference type="GO" id="GO:0044715">
    <property type="term" value="F:8-oxo-dGDP phosphatase activity"/>
    <property type="evidence" value="ECO:0007669"/>
    <property type="project" value="TreeGrafter"/>
</dbReference>
<keyword evidence="7" id="KW-0378">Hydrolase</keyword>
<dbReference type="GO" id="GO:0046872">
    <property type="term" value="F:metal ion binding"/>
    <property type="evidence" value="ECO:0007669"/>
    <property type="project" value="UniProtKB-KW"/>
</dbReference>
<dbReference type="PANTHER" id="PTHR47707:SF1">
    <property type="entry name" value="NUDIX HYDROLASE FAMILY PROTEIN"/>
    <property type="match status" value="1"/>
</dbReference>
<dbReference type="InterPro" id="IPR047127">
    <property type="entry name" value="MutT-like"/>
</dbReference>
<proteinExistence type="inferred from homology"/>
<dbReference type="PROSITE" id="PS51462">
    <property type="entry name" value="NUDIX"/>
    <property type="match status" value="1"/>
</dbReference>
<gene>
    <name evidence="18" type="ORF">SAMN04488136_13524</name>
</gene>
<dbReference type="EMBL" id="FNDD01000035">
    <property type="protein sequence ID" value="SDH90608.1"/>
    <property type="molecule type" value="Genomic_DNA"/>
</dbReference>
<evidence type="ECO:0000256" key="8">
    <source>
        <dbReference type="ARBA" id="ARBA00022842"/>
    </source>
</evidence>
<comment type="cofactor">
    <cofactor evidence="1">
        <name>Mg(2+)</name>
        <dbReference type="ChEBI" id="CHEBI:18420"/>
    </cofactor>
</comment>
<keyword evidence="4" id="KW-0235">DNA replication</keyword>
<evidence type="ECO:0000256" key="6">
    <source>
        <dbReference type="ARBA" id="ARBA00022763"/>
    </source>
</evidence>
<evidence type="ECO:0000256" key="11">
    <source>
        <dbReference type="ARBA" id="ARBA00036904"/>
    </source>
</evidence>
<keyword evidence="8" id="KW-0460">Magnesium</keyword>
<evidence type="ECO:0000256" key="7">
    <source>
        <dbReference type="ARBA" id="ARBA00022801"/>
    </source>
</evidence>
<organism evidence="18 19">
    <name type="scientific">Vibrio xiamenensis</name>
    <dbReference type="NCBI Taxonomy" id="861298"/>
    <lineage>
        <taxon>Bacteria</taxon>
        <taxon>Pseudomonadati</taxon>
        <taxon>Pseudomonadota</taxon>
        <taxon>Gammaproteobacteria</taxon>
        <taxon>Vibrionales</taxon>
        <taxon>Vibrionaceae</taxon>
        <taxon>Vibrio</taxon>
    </lineage>
</organism>
<dbReference type="PROSITE" id="PS00893">
    <property type="entry name" value="NUDIX_BOX"/>
    <property type="match status" value="1"/>
</dbReference>
<dbReference type="SUPFAM" id="SSF55811">
    <property type="entry name" value="Nudix"/>
    <property type="match status" value="1"/>
</dbReference>